<proteinExistence type="predicted"/>
<reference evidence="2 3" key="1">
    <citation type="submission" date="2021-03" db="EMBL/GenBank/DDBJ databases">
        <title>Sequencing the genomes of 1000 actinobacteria strains.</title>
        <authorList>
            <person name="Klenk H.-P."/>
        </authorList>
    </citation>
    <scope>NUCLEOTIDE SEQUENCE [LARGE SCALE GENOMIC DNA]</scope>
    <source>
        <strain evidence="2 3">DSM 15454</strain>
    </source>
</reference>
<gene>
    <name evidence="2" type="ORF">JOF46_001616</name>
</gene>
<dbReference type="Proteomes" id="UP000766570">
    <property type="component" value="Unassembled WGS sequence"/>
</dbReference>
<keyword evidence="1" id="KW-0732">Signal</keyword>
<evidence type="ECO:0000313" key="2">
    <source>
        <dbReference type="EMBL" id="MBP2373704.1"/>
    </source>
</evidence>
<evidence type="ECO:0008006" key="4">
    <source>
        <dbReference type="Google" id="ProtNLM"/>
    </source>
</evidence>
<evidence type="ECO:0000313" key="3">
    <source>
        <dbReference type="Proteomes" id="UP000766570"/>
    </source>
</evidence>
<feature type="chain" id="PRO_5045049291" description="Secreted protein" evidence="1">
    <location>
        <begin position="26"/>
        <end position="123"/>
    </location>
</feature>
<name>A0ABS4WDQ3_9MICC</name>
<feature type="signal peptide" evidence="1">
    <location>
        <begin position="1"/>
        <end position="25"/>
    </location>
</feature>
<evidence type="ECO:0000256" key="1">
    <source>
        <dbReference type="SAM" id="SignalP"/>
    </source>
</evidence>
<comment type="caution">
    <text evidence="2">The sequence shown here is derived from an EMBL/GenBank/DDBJ whole genome shotgun (WGS) entry which is preliminary data.</text>
</comment>
<organism evidence="2 3">
    <name type="scientific">Paeniglutamicibacter psychrophenolicus</name>
    <dbReference type="NCBI Taxonomy" id="257454"/>
    <lineage>
        <taxon>Bacteria</taxon>
        <taxon>Bacillati</taxon>
        <taxon>Actinomycetota</taxon>
        <taxon>Actinomycetes</taxon>
        <taxon>Micrococcales</taxon>
        <taxon>Micrococcaceae</taxon>
        <taxon>Paeniglutamicibacter</taxon>
    </lineage>
</organism>
<accession>A0ABS4WDQ3</accession>
<protein>
    <recommendedName>
        <fullName evidence="4">Secreted protein</fullName>
    </recommendedName>
</protein>
<dbReference type="RefSeq" id="WP_209906851.1">
    <property type="nucleotide sequence ID" value="NZ_BAAAMI010000011.1"/>
</dbReference>
<sequence>MLRRFLAVAGATAALALLAPTAAMADDCLNVSRPPAACGMTCTAPVIVGNWVWLPSIGVPEAAWGFGTPGSIPSVGAGLPGANGNYLNASTDGFSWLLQNSAWCDGGATARQTTHGVQSGCGE</sequence>
<keyword evidence="3" id="KW-1185">Reference proteome</keyword>
<dbReference type="EMBL" id="JAGIOE010000001">
    <property type="protein sequence ID" value="MBP2373704.1"/>
    <property type="molecule type" value="Genomic_DNA"/>
</dbReference>